<proteinExistence type="predicted"/>
<dbReference type="AlphaFoldDB" id="A0A9W8EGM3"/>
<protein>
    <submittedName>
        <fullName evidence="2">Uncharacterized protein</fullName>
    </submittedName>
</protein>
<keyword evidence="3" id="KW-1185">Reference proteome</keyword>
<reference evidence="2" key="1">
    <citation type="submission" date="2022-07" db="EMBL/GenBank/DDBJ databases">
        <title>Phylogenomic reconstructions and comparative analyses of Kickxellomycotina fungi.</title>
        <authorList>
            <person name="Reynolds N.K."/>
            <person name="Stajich J.E."/>
            <person name="Barry K."/>
            <person name="Grigoriev I.V."/>
            <person name="Crous P."/>
            <person name="Smith M.E."/>
        </authorList>
    </citation>
    <scope>NUCLEOTIDE SEQUENCE</scope>
    <source>
        <strain evidence="2">IMI 214461</strain>
    </source>
</reference>
<dbReference type="Proteomes" id="UP001150907">
    <property type="component" value="Unassembled WGS sequence"/>
</dbReference>
<feature type="region of interest" description="Disordered" evidence="1">
    <location>
        <begin position="1"/>
        <end position="26"/>
    </location>
</feature>
<gene>
    <name evidence="2" type="ORF">H4R26_001409</name>
</gene>
<evidence type="ECO:0000256" key="1">
    <source>
        <dbReference type="SAM" id="MobiDB-lite"/>
    </source>
</evidence>
<evidence type="ECO:0000313" key="3">
    <source>
        <dbReference type="Proteomes" id="UP001150907"/>
    </source>
</evidence>
<organism evidence="2 3">
    <name type="scientific">Coemansia thaxteri</name>
    <dbReference type="NCBI Taxonomy" id="2663907"/>
    <lineage>
        <taxon>Eukaryota</taxon>
        <taxon>Fungi</taxon>
        <taxon>Fungi incertae sedis</taxon>
        <taxon>Zoopagomycota</taxon>
        <taxon>Kickxellomycotina</taxon>
        <taxon>Kickxellomycetes</taxon>
        <taxon>Kickxellales</taxon>
        <taxon>Kickxellaceae</taxon>
        <taxon>Coemansia</taxon>
    </lineage>
</organism>
<name>A0A9W8EGM3_9FUNG</name>
<dbReference type="EMBL" id="JANBQF010000063">
    <property type="protein sequence ID" value="KAJ2006365.1"/>
    <property type="molecule type" value="Genomic_DNA"/>
</dbReference>
<sequence length="219" mass="22521">MDIEYQEPTGYDGYSSDSCEEEEARAAPIPPPVFVVRIKPGCLDDDRQQQQGVGLLVISLDEEGGEDGVGCERIGVVYAPTTSSKQPLGGGRAGGRAGGSGEGRALASIFRHPGESGGTAVRVAGSSAMPAELQHGWVRAVCARLRPTRIVVVVGGGSGHPWVETAYRSAAVLASAVAVGLAAAVMNYADTYGIPCRAADRLAQGQEGAPQPLGSALYV</sequence>
<comment type="caution">
    <text evidence="2">The sequence shown here is derived from an EMBL/GenBank/DDBJ whole genome shotgun (WGS) entry which is preliminary data.</text>
</comment>
<dbReference type="OrthoDB" id="5558473at2759"/>
<evidence type="ECO:0000313" key="2">
    <source>
        <dbReference type="EMBL" id="KAJ2006365.1"/>
    </source>
</evidence>
<accession>A0A9W8EGM3</accession>